<protein>
    <submittedName>
        <fullName evidence="1">Uncharacterized protein</fullName>
    </submittedName>
</protein>
<gene>
    <name evidence="1" type="ORF">MPH_07210</name>
</gene>
<comment type="caution">
    <text evidence="1">The sequence shown here is derived from an EMBL/GenBank/DDBJ whole genome shotgun (WGS) entry which is preliminary data.</text>
</comment>
<evidence type="ECO:0000313" key="2">
    <source>
        <dbReference type="Proteomes" id="UP000007129"/>
    </source>
</evidence>
<dbReference type="VEuPathDB" id="FungiDB:MPH_07210"/>
<dbReference type="AlphaFoldDB" id="K2SG22"/>
<dbReference type="InParanoid" id="K2SG22"/>
<dbReference type="Proteomes" id="UP000007129">
    <property type="component" value="Unassembled WGS sequence"/>
</dbReference>
<dbReference type="EMBL" id="AHHD01000293">
    <property type="protein sequence ID" value="EKG15775.1"/>
    <property type="molecule type" value="Genomic_DNA"/>
</dbReference>
<sequence length="214" mass="23646">MYHFFFAAKPETRSGEEAAQRQPFSTTPSPYSLPCPEILSLTKLDRPRSCTTTRVFSSKSACSCFTCYGKVQCVMEATSGRFFVSLCQTRRVRSLQAVGAARNLQPLRISALIHFLPTHRKVDVSQPTRGIINMNYLLCLLLNALFLPEVLANGNISGSASPTNMSQPTGPVTTDAMCGPDHNNTICVLDGIAPCCRFDSLRTYTRTNQSMQEY</sequence>
<evidence type="ECO:0000313" key="1">
    <source>
        <dbReference type="EMBL" id="EKG15775.1"/>
    </source>
</evidence>
<dbReference type="HOGENOM" id="CLU_1289147_0_0_1"/>
<name>K2SG22_MACPH</name>
<proteinExistence type="predicted"/>
<reference evidence="1 2" key="1">
    <citation type="journal article" date="2012" name="BMC Genomics">
        <title>Tools to kill: Genome of one of the most destructive plant pathogenic fungi Macrophomina phaseolina.</title>
        <authorList>
            <person name="Islam M.S."/>
            <person name="Haque M.S."/>
            <person name="Islam M.M."/>
            <person name="Emdad E.M."/>
            <person name="Halim A."/>
            <person name="Hossen Q.M.M."/>
            <person name="Hossain M.Z."/>
            <person name="Ahmed B."/>
            <person name="Rahim S."/>
            <person name="Rahman M.S."/>
            <person name="Alam M.M."/>
            <person name="Hou S."/>
            <person name="Wan X."/>
            <person name="Saito J.A."/>
            <person name="Alam M."/>
        </authorList>
    </citation>
    <scope>NUCLEOTIDE SEQUENCE [LARGE SCALE GENOMIC DNA]</scope>
    <source>
        <strain evidence="1 2">MS6</strain>
    </source>
</reference>
<accession>K2SG22</accession>
<organism evidence="1 2">
    <name type="scientific">Macrophomina phaseolina (strain MS6)</name>
    <name type="common">Charcoal rot fungus</name>
    <dbReference type="NCBI Taxonomy" id="1126212"/>
    <lineage>
        <taxon>Eukaryota</taxon>
        <taxon>Fungi</taxon>
        <taxon>Dikarya</taxon>
        <taxon>Ascomycota</taxon>
        <taxon>Pezizomycotina</taxon>
        <taxon>Dothideomycetes</taxon>
        <taxon>Dothideomycetes incertae sedis</taxon>
        <taxon>Botryosphaeriales</taxon>
        <taxon>Botryosphaeriaceae</taxon>
        <taxon>Macrophomina</taxon>
    </lineage>
</organism>